<evidence type="ECO:0000313" key="1">
    <source>
        <dbReference type="EMBL" id="GBP67532.1"/>
    </source>
</evidence>
<gene>
    <name evidence="1" type="ORF">EVAR_36659_1</name>
</gene>
<name>A0A4C1XWT7_EUMVA</name>
<reference evidence="1 2" key="1">
    <citation type="journal article" date="2019" name="Commun. Biol.">
        <title>The bagworm genome reveals a unique fibroin gene that provides high tensile strength.</title>
        <authorList>
            <person name="Kono N."/>
            <person name="Nakamura H."/>
            <person name="Ohtoshi R."/>
            <person name="Tomita M."/>
            <person name="Numata K."/>
            <person name="Arakawa K."/>
        </authorList>
    </citation>
    <scope>NUCLEOTIDE SEQUENCE [LARGE SCALE GENOMIC DNA]</scope>
</reference>
<dbReference type="AlphaFoldDB" id="A0A4C1XWT7"/>
<protein>
    <submittedName>
        <fullName evidence="1">Uncharacterized protein</fullName>
    </submittedName>
</protein>
<sequence>MYVCESGRQRDKSHKATADKSSYINLTDVVPWIQFQRRRPALAVTSQRPPALAPVFIAGMNLSPNAARLAGEIKRPEDKRSLIRGSLLAITQALRLCTPDPVPIVRQLPSVFHTRRRRRPPGALMSAQKLS</sequence>
<dbReference type="Proteomes" id="UP000299102">
    <property type="component" value="Unassembled WGS sequence"/>
</dbReference>
<organism evidence="1 2">
    <name type="scientific">Eumeta variegata</name>
    <name type="common">Bagworm moth</name>
    <name type="synonym">Eumeta japonica</name>
    <dbReference type="NCBI Taxonomy" id="151549"/>
    <lineage>
        <taxon>Eukaryota</taxon>
        <taxon>Metazoa</taxon>
        <taxon>Ecdysozoa</taxon>
        <taxon>Arthropoda</taxon>
        <taxon>Hexapoda</taxon>
        <taxon>Insecta</taxon>
        <taxon>Pterygota</taxon>
        <taxon>Neoptera</taxon>
        <taxon>Endopterygota</taxon>
        <taxon>Lepidoptera</taxon>
        <taxon>Glossata</taxon>
        <taxon>Ditrysia</taxon>
        <taxon>Tineoidea</taxon>
        <taxon>Psychidae</taxon>
        <taxon>Oiketicinae</taxon>
        <taxon>Eumeta</taxon>
    </lineage>
</organism>
<dbReference type="EMBL" id="BGZK01000986">
    <property type="protein sequence ID" value="GBP67532.1"/>
    <property type="molecule type" value="Genomic_DNA"/>
</dbReference>
<keyword evidence="2" id="KW-1185">Reference proteome</keyword>
<proteinExistence type="predicted"/>
<comment type="caution">
    <text evidence="1">The sequence shown here is derived from an EMBL/GenBank/DDBJ whole genome shotgun (WGS) entry which is preliminary data.</text>
</comment>
<evidence type="ECO:0000313" key="2">
    <source>
        <dbReference type="Proteomes" id="UP000299102"/>
    </source>
</evidence>
<accession>A0A4C1XWT7</accession>